<name>A0ABY2AHV0_9GAMM</name>
<evidence type="ECO:0000313" key="2">
    <source>
        <dbReference type="EMBL" id="TCI02207.1"/>
    </source>
</evidence>
<accession>A0ABY2AHV0</accession>
<dbReference type="InterPro" id="IPR014966">
    <property type="entry name" value="FRG-dom"/>
</dbReference>
<gene>
    <name evidence="2" type="ORF">EZV61_14830</name>
</gene>
<dbReference type="Pfam" id="PF11867">
    <property type="entry name" value="T1RH-like_C"/>
    <property type="match status" value="1"/>
</dbReference>
<dbReference type="Pfam" id="PF08867">
    <property type="entry name" value="FRG"/>
    <property type="match status" value="1"/>
</dbReference>
<organism evidence="2 3">
    <name type="scientific">Corallincola luteus</name>
    <dbReference type="NCBI Taxonomy" id="1775177"/>
    <lineage>
        <taxon>Bacteria</taxon>
        <taxon>Pseudomonadati</taxon>
        <taxon>Pseudomonadota</taxon>
        <taxon>Gammaproteobacteria</taxon>
        <taxon>Alteromonadales</taxon>
        <taxon>Psychromonadaceae</taxon>
        <taxon>Corallincola</taxon>
    </lineage>
</organism>
<evidence type="ECO:0000313" key="3">
    <source>
        <dbReference type="Proteomes" id="UP000292554"/>
    </source>
</evidence>
<proteinExistence type="predicted"/>
<dbReference type="RefSeq" id="WP_131416587.1">
    <property type="nucleotide sequence ID" value="NZ_SJXE01000008.1"/>
</dbReference>
<dbReference type="InterPro" id="IPR021810">
    <property type="entry name" value="T1RH-like_C"/>
</dbReference>
<evidence type="ECO:0000259" key="1">
    <source>
        <dbReference type="SMART" id="SM00901"/>
    </source>
</evidence>
<dbReference type="Proteomes" id="UP000292554">
    <property type="component" value="Unassembled WGS sequence"/>
</dbReference>
<keyword evidence="3" id="KW-1185">Reference proteome</keyword>
<dbReference type="SMART" id="SM00901">
    <property type="entry name" value="FRG"/>
    <property type="match status" value="1"/>
</dbReference>
<protein>
    <submittedName>
        <fullName evidence="2">FRG domain-containing protein</fullName>
    </submittedName>
</protein>
<dbReference type="EMBL" id="SJXE01000008">
    <property type="protein sequence ID" value="TCI02207.1"/>
    <property type="molecule type" value="Genomic_DNA"/>
</dbReference>
<sequence>MTASAFDASKIPVWNSEHPEKSFDILPEQPSGRIPVTKIEHWRDFTSLLESPFFNRIDTQFIFRGQRMYDWGMTPTLARMTKNDIVTEELAKRQLDMFRKAIRGRISDHSLLDDGDEREHDELWSIGQHHGLMTPLLDWTYSPYVALFFAFAKEDQQDEKDNPYRAVYILNKSFISDDELCPDIRVFEPKKDDHGRLVSQAGLFTFSPYDATIENKLTEVLTDEDFPDDELKTAAEGEQSGILAKYICKVYIKNEEQQECLKHLRRMNVHHASLFPDLIGAADYCNIFMAEIERDKALQQQPIEPVREPLIVEAGQPEQPSLPLGQNAGSILGLLTSTPESQEVEPSRIQLIADELNKYLSKSMVVDWQARDTVQAEMKNATRVLLRKYGYPVNARDTIVENILEVVGGGNNQ</sequence>
<reference evidence="2 3" key="1">
    <citation type="submission" date="2019-02" db="EMBL/GenBank/DDBJ databases">
        <title>Corallincola luteus sp. nov., a marine bacterium isolated from surface sediment of Bohai Sea in China.</title>
        <authorList>
            <person name="Ren Q."/>
        </authorList>
    </citation>
    <scope>NUCLEOTIDE SEQUENCE [LARGE SCALE GENOMIC DNA]</scope>
    <source>
        <strain evidence="2 3">DASS28</strain>
    </source>
</reference>
<comment type="caution">
    <text evidence="2">The sequence shown here is derived from an EMBL/GenBank/DDBJ whole genome shotgun (WGS) entry which is preliminary data.</text>
</comment>
<feature type="domain" description="FRG" evidence="1">
    <location>
        <begin position="57"/>
        <end position="168"/>
    </location>
</feature>